<keyword evidence="1" id="KW-0472">Membrane</keyword>
<dbReference type="RefSeq" id="WP_386099070.1">
    <property type="nucleotide sequence ID" value="NZ_JBHSAT010000004.1"/>
</dbReference>
<keyword evidence="3" id="KW-1185">Reference proteome</keyword>
<name>A0ABV8AKL9_9FLAO</name>
<proteinExistence type="predicted"/>
<feature type="transmembrane region" description="Helical" evidence="1">
    <location>
        <begin position="21"/>
        <end position="42"/>
    </location>
</feature>
<organism evidence="2 3">
    <name type="scientific">Winogradskyella maritima</name>
    <dbReference type="NCBI Taxonomy" id="1517766"/>
    <lineage>
        <taxon>Bacteria</taxon>
        <taxon>Pseudomonadati</taxon>
        <taxon>Bacteroidota</taxon>
        <taxon>Flavobacteriia</taxon>
        <taxon>Flavobacteriales</taxon>
        <taxon>Flavobacteriaceae</taxon>
        <taxon>Winogradskyella</taxon>
    </lineage>
</organism>
<dbReference type="Proteomes" id="UP001595812">
    <property type="component" value="Unassembled WGS sequence"/>
</dbReference>
<accession>A0ABV8AKL9</accession>
<dbReference type="Pfam" id="PF19578">
    <property type="entry name" value="DUF6090"/>
    <property type="match status" value="1"/>
</dbReference>
<evidence type="ECO:0000313" key="2">
    <source>
        <dbReference type="EMBL" id="MFC3877212.1"/>
    </source>
</evidence>
<dbReference type="EMBL" id="JBHSAT010000004">
    <property type="protein sequence ID" value="MFC3877212.1"/>
    <property type="molecule type" value="Genomic_DNA"/>
</dbReference>
<sequence>MIKFFRQIRYNLMEQNKTGRYFKYAIGEIILVVIGILIALQINNWNQNRLQHQNELKFLKGIQSEFKLNKAYLENAKKKNTEALKTGRSIMSLMNKDIETLKRINTDSLIFQIFEVGGFEISENTVLEIMQVGQLQHLENEKLKSLILDWTQHKNRIERTRQNMDRKQDYLVDYLMSRYPLKNIDRYGILAWENDSEIEINKYTIFSDLEFENIVDDFLYNLASYDIRITDFLQVIDGILENSTDTQ</sequence>
<reference evidence="3" key="1">
    <citation type="journal article" date="2019" name="Int. J. Syst. Evol. Microbiol.">
        <title>The Global Catalogue of Microorganisms (GCM) 10K type strain sequencing project: providing services to taxonomists for standard genome sequencing and annotation.</title>
        <authorList>
            <consortium name="The Broad Institute Genomics Platform"/>
            <consortium name="The Broad Institute Genome Sequencing Center for Infectious Disease"/>
            <person name="Wu L."/>
            <person name="Ma J."/>
        </authorList>
    </citation>
    <scope>NUCLEOTIDE SEQUENCE [LARGE SCALE GENOMIC DNA]</scope>
    <source>
        <strain evidence="3">CECT 8979</strain>
    </source>
</reference>
<gene>
    <name evidence="2" type="ORF">ACFOSX_08215</name>
</gene>
<evidence type="ECO:0000256" key="1">
    <source>
        <dbReference type="SAM" id="Phobius"/>
    </source>
</evidence>
<evidence type="ECO:0000313" key="3">
    <source>
        <dbReference type="Proteomes" id="UP001595812"/>
    </source>
</evidence>
<dbReference type="InterPro" id="IPR045749">
    <property type="entry name" value="DUF6090"/>
</dbReference>
<keyword evidence="1" id="KW-0812">Transmembrane</keyword>
<protein>
    <submittedName>
        <fullName evidence="2">DUF6090 family protein</fullName>
    </submittedName>
</protein>
<comment type="caution">
    <text evidence="2">The sequence shown here is derived from an EMBL/GenBank/DDBJ whole genome shotgun (WGS) entry which is preliminary data.</text>
</comment>
<keyword evidence="1" id="KW-1133">Transmembrane helix</keyword>